<name>A0A2P2J2Z1_RHIMU</name>
<proteinExistence type="predicted"/>
<dbReference type="AlphaFoldDB" id="A0A2P2J2Z1"/>
<dbReference type="EMBL" id="GGEC01007359">
    <property type="protein sequence ID" value="MBW87842.1"/>
    <property type="molecule type" value="Transcribed_RNA"/>
</dbReference>
<protein>
    <submittedName>
        <fullName evidence="1">Uncharacterized protein</fullName>
    </submittedName>
</protein>
<sequence length="40" mass="4587">MLSTLLSHWHFTHPPKWQEAKGGVKITLCTDQNPTQTQLL</sequence>
<accession>A0A2P2J2Z1</accession>
<evidence type="ECO:0000313" key="1">
    <source>
        <dbReference type="EMBL" id="MBW87842.1"/>
    </source>
</evidence>
<reference evidence="1" key="1">
    <citation type="submission" date="2018-02" db="EMBL/GenBank/DDBJ databases">
        <title>Rhizophora mucronata_Transcriptome.</title>
        <authorList>
            <person name="Meera S.P."/>
            <person name="Sreeshan A."/>
            <person name="Augustine A."/>
        </authorList>
    </citation>
    <scope>NUCLEOTIDE SEQUENCE</scope>
    <source>
        <tissue evidence="1">Leaf</tissue>
    </source>
</reference>
<organism evidence="1">
    <name type="scientific">Rhizophora mucronata</name>
    <name type="common">Asiatic mangrove</name>
    <dbReference type="NCBI Taxonomy" id="61149"/>
    <lineage>
        <taxon>Eukaryota</taxon>
        <taxon>Viridiplantae</taxon>
        <taxon>Streptophyta</taxon>
        <taxon>Embryophyta</taxon>
        <taxon>Tracheophyta</taxon>
        <taxon>Spermatophyta</taxon>
        <taxon>Magnoliopsida</taxon>
        <taxon>eudicotyledons</taxon>
        <taxon>Gunneridae</taxon>
        <taxon>Pentapetalae</taxon>
        <taxon>rosids</taxon>
        <taxon>fabids</taxon>
        <taxon>Malpighiales</taxon>
        <taxon>Rhizophoraceae</taxon>
        <taxon>Rhizophora</taxon>
    </lineage>
</organism>